<accession>A0A6A2ZN46</accession>
<dbReference type="NCBIfam" id="TIGR00756">
    <property type="entry name" value="PPR"/>
    <property type="match status" value="3"/>
</dbReference>
<proteinExistence type="inferred from homology"/>
<evidence type="ECO:0000256" key="3">
    <source>
        <dbReference type="PROSITE-ProRule" id="PRU00708"/>
    </source>
</evidence>
<feature type="repeat" description="PPR" evidence="3">
    <location>
        <begin position="9"/>
        <end position="43"/>
    </location>
</feature>
<sequence length="127" mass="14098">MKEEGVEPDLVTYSTLIFGLWKSGRVKEARKYLDILVESWHFPDAVTYTSLMNGMCREGNALGAVVLLEEMERKSSGMTLETASSATLVRALCREGRIAEAYDVFDYAVESKSLTDVAAYSTLEVTL</sequence>
<name>A0A6A2ZN46_HIBSY</name>
<feature type="repeat" description="PPR" evidence="3">
    <location>
        <begin position="44"/>
        <end position="78"/>
    </location>
</feature>
<dbReference type="InterPro" id="IPR002885">
    <property type="entry name" value="PPR_rpt"/>
</dbReference>
<keyword evidence="5" id="KW-1185">Reference proteome</keyword>
<reference evidence="4" key="1">
    <citation type="submission" date="2019-09" db="EMBL/GenBank/DDBJ databases">
        <title>Draft genome information of white flower Hibiscus syriacus.</title>
        <authorList>
            <person name="Kim Y.-M."/>
        </authorList>
    </citation>
    <scope>NUCLEOTIDE SEQUENCE [LARGE SCALE GENOMIC DNA]</scope>
    <source>
        <strain evidence="4">YM2019G1</strain>
    </source>
</reference>
<dbReference type="InterPro" id="IPR011990">
    <property type="entry name" value="TPR-like_helical_dom_sf"/>
</dbReference>
<comment type="similarity">
    <text evidence="1">Belongs to the PPR family. P subfamily.</text>
</comment>
<comment type="caution">
    <text evidence="4">The sequence shown here is derived from an EMBL/GenBank/DDBJ whole genome shotgun (WGS) entry which is preliminary data.</text>
</comment>
<evidence type="ECO:0000313" key="4">
    <source>
        <dbReference type="EMBL" id="KAE8693451.1"/>
    </source>
</evidence>
<organism evidence="4 5">
    <name type="scientific">Hibiscus syriacus</name>
    <name type="common">Rose of Sharon</name>
    <dbReference type="NCBI Taxonomy" id="106335"/>
    <lineage>
        <taxon>Eukaryota</taxon>
        <taxon>Viridiplantae</taxon>
        <taxon>Streptophyta</taxon>
        <taxon>Embryophyta</taxon>
        <taxon>Tracheophyta</taxon>
        <taxon>Spermatophyta</taxon>
        <taxon>Magnoliopsida</taxon>
        <taxon>eudicotyledons</taxon>
        <taxon>Gunneridae</taxon>
        <taxon>Pentapetalae</taxon>
        <taxon>rosids</taxon>
        <taxon>malvids</taxon>
        <taxon>Malvales</taxon>
        <taxon>Malvaceae</taxon>
        <taxon>Malvoideae</taxon>
        <taxon>Hibiscus</taxon>
    </lineage>
</organism>
<evidence type="ECO:0000313" key="5">
    <source>
        <dbReference type="Proteomes" id="UP000436088"/>
    </source>
</evidence>
<gene>
    <name evidence="4" type="ORF">F3Y22_tig00110812pilonHSYRG00109</name>
</gene>
<protein>
    <submittedName>
        <fullName evidence="4">Pentatricopeptide repeat-containing protein</fullName>
    </submittedName>
</protein>
<dbReference type="PROSITE" id="PS51375">
    <property type="entry name" value="PPR"/>
    <property type="match status" value="2"/>
</dbReference>
<dbReference type="EMBL" id="VEPZ02001119">
    <property type="protein sequence ID" value="KAE8693451.1"/>
    <property type="molecule type" value="Genomic_DNA"/>
</dbReference>
<dbReference type="Pfam" id="PF12854">
    <property type="entry name" value="PPR_1"/>
    <property type="match status" value="1"/>
</dbReference>
<dbReference type="Gene3D" id="1.25.40.10">
    <property type="entry name" value="Tetratricopeptide repeat domain"/>
    <property type="match status" value="1"/>
</dbReference>
<dbReference type="PANTHER" id="PTHR46128:SF136">
    <property type="entry name" value="PENTACOTRIPEPTIDE-REPEAT REGION OF PRORP DOMAIN-CONTAINING PROTEIN"/>
    <property type="match status" value="1"/>
</dbReference>
<dbReference type="PANTHER" id="PTHR46128">
    <property type="entry name" value="MITOCHONDRIAL GROUP I INTRON SPLICING FACTOR CCM1"/>
    <property type="match status" value="1"/>
</dbReference>
<dbReference type="Proteomes" id="UP000436088">
    <property type="component" value="Unassembled WGS sequence"/>
</dbReference>
<dbReference type="AlphaFoldDB" id="A0A6A2ZN46"/>
<evidence type="ECO:0000256" key="1">
    <source>
        <dbReference type="ARBA" id="ARBA00007626"/>
    </source>
</evidence>
<dbReference type="InterPro" id="IPR050872">
    <property type="entry name" value="PPR_P_subfamily"/>
</dbReference>
<dbReference type="Pfam" id="PF13041">
    <property type="entry name" value="PPR_2"/>
    <property type="match status" value="1"/>
</dbReference>
<keyword evidence="2" id="KW-0677">Repeat</keyword>
<evidence type="ECO:0000256" key="2">
    <source>
        <dbReference type="ARBA" id="ARBA00022737"/>
    </source>
</evidence>